<reference evidence="2" key="1">
    <citation type="submission" date="2020-11" db="EMBL/GenBank/DDBJ databases">
        <authorList>
            <person name="Tran Van P."/>
        </authorList>
    </citation>
    <scope>NUCLEOTIDE SEQUENCE</scope>
</reference>
<accession>A0A7R9CDX2</accession>
<gene>
    <name evidence="2" type="ORF">TCEB3V08_LOCUS2801</name>
</gene>
<sequence>MPVTRASTNVSKFDTVVRHDVRNLFPYMTTASYYPFGLYALSTNYANGLGIGKVELEEVNPHLSGGRVENHLGKTTPSSPDQDSNLDLPVLSSRAQHDKLVSQLRHRGGVAPHLRCTQSDYETGSFYSDLDRCRPLFSVAPHLRRTQSDYETGSLYSDLDRCRPLFSVAPHLRRTQSDYETGSFYSDLDRCRPLFSVAPHLRRTQSDYETGSFYSDLALIAFSNNERRYYNKKIKLGVAHLLHPLFIPNPTPNSPPFRANNTTAVASVVVPSVFPRRCHSPGAFWHAFAYNSLRIENRRYVTPVFEEHSKKQTK</sequence>
<organism evidence="2">
    <name type="scientific">Timema cristinae</name>
    <name type="common">Walking stick</name>
    <dbReference type="NCBI Taxonomy" id="61476"/>
    <lineage>
        <taxon>Eukaryota</taxon>
        <taxon>Metazoa</taxon>
        <taxon>Ecdysozoa</taxon>
        <taxon>Arthropoda</taxon>
        <taxon>Hexapoda</taxon>
        <taxon>Insecta</taxon>
        <taxon>Pterygota</taxon>
        <taxon>Neoptera</taxon>
        <taxon>Polyneoptera</taxon>
        <taxon>Phasmatodea</taxon>
        <taxon>Timematodea</taxon>
        <taxon>Timematoidea</taxon>
        <taxon>Timematidae</taxon>
        <taxon>Timema</taxon>
    </lineage>
</organism>
<proteinExistence type="predicted"/>
<feature type="region of interest" description="Disordered" evidence="1">
    <location>
        <begin position="64"/>
        <end position="87"/>
    </location>
</feature>
<evidence type="ECO:0000256" key="1">
    <source>
        <dbReference type="SAM" id="MobiDB-lite"/>
    </source>
</evidence>
<dbReference type="AlphaFoldDB" id="A0A7R9CDX2"/>
<feature type="compositionally biased region" description="Polar residues" evidence="1">
    <location>
        <begin position="73"/>
        <end position="85"/>
    </location>
</feature>
<dbReference type="EMBL" id="OC317090">
    <property type="protein sequence ID" value="CAD7394902.1"/>
    <property type="molecule type" value="Genomic_DNA"/>
</dbReference>
<name>A0A7R9CDX2_TIMCR</name>
<evidence type="ECO:0000313" key="2">
    <source>
        <dbReference type="EMBL" id="CAD7394902.1"/>
    </source>
</evidence>
<protein>
    <submittedName>
        <fullName evidence="2">Uncharacterized protein</fullName>
    </submittedName>
</protein>